<organism evidence="1 2">
    <name type="scientific">Pseudotenacibaculum haliotis</name>
    <dbReference type="NCBI Taxonomy" id="1862138"/>
    <lineage>
        <taxon>Bacteria</taxon>
        <taxon>Pseudomonadati</taxon>
        <taxon>Bacteroidota</taxon>
        <taxon>Flavobacteriia</taxon>
        <taxon>Flavobacteriales</taxon>
        <taxon>Flavobacteriaceae</taxon>
        <taxon>Pseudotenacibaculum</taxon>
    </lineage>
</organism>
<sequence length="181" mass="20657">MTNKKLDILFEEFEKIGTAIKLQSHKTLIDLNEIANKMFFVKKGGAVLYHIHPKTGEERAINFFIPGYHPVATIAESFAYGKPSKYRLATFTNSELIEISKEAATSLRNNPEFGEIFQNYGIMTLLEKNELRAMLISLSSEEMLHYLHANLPQIIQQVPSKYIANFLGITPQWLSKLKHSL</sequence>
<keyword evidence="2" id="KW-1185">Reference proteome</keyword>
<accession>A0ABW5LSA3</accession>
<dbReference type="RefSeq" id="WP_379665477.1">
    <property type="nucleotide sequence ID" value="NZ_JBHULH010000001.1"/>
</dbReference>
<dbReference type="Gene3D" id="2.60.120.10">
    <property type="entry name" value="Jelly Rolls"/>
    <property type="match status" value="1"/>
</dbReference>
<dbReference type="EMBL" id="JBHULH010000001">
    <property type="protein sequence ID" value="MFD2566774.1"/>
    <property type="molecule type" value="Genomic_DNA"/>
</dbReference>
<dbReference type="InterPro" id="IPR014710">
    <property type="entry name" value="RmlC-like_jellyroll"/>
</dbReference>
<comment type="caution">
    <text evidence="1">The sequence shown here is derived from an EMBL/GenBank/DDBJ whole genome shotgun (WGS) entry which is preliminary data.</text>
</comment>
<evidence type="ECO:0000313" key="1">
    <source>
        <dbReference type="EMBL" id="MFD2566774.1"/>
    </source>
</evidence>
<reference evidence="2" key="1">
    <citation type="journal article" date="2019" name="Int. J. Syst. Evol. Microbiol.">
        <title>The Global Catalogue of Microorganisms (GCM) 10K type strain sequencing project: providing services to taxonomists for standard genome sequencing and annotation.</title>
        <authorList>
            <consortium name="The Broad Institute Genomics Platform"/>
            <consortium name="The Broad Institute Genome Sequencing Center for Infectious Disease"/>
            <person name="Wu L."/>
            <person name="Ma J."/>
        </authorList>
    </citation>
    <scope>NUCLEOTIDE SEQUENCE [LARGE SCALE GENOMIC DNA]</scope>
    <source>
        <strain evidence="2">KCTC 52127</strain>
    </source>
</reference>
<dbReference type="SUPFAM" id="SSF51206">
    <property type="entry name" value="cAMP-binding domain-like"/>
    <property type="match status" value="1"/>
</dbReference>
<name>A0ABW5LSA3_9FLAO</name>
<gene>
    <name evidence="1" type="ORF">ACFSRZ_05285</name>
</gene>
<evidence type="ECO:0000313" key="2">
    <source>
        <dbReference type="Proteomes" id="UP001597508"/>
    </source>
</evidence>
<proteinExistence type="predicted"/>
<dbReference type="Proteomes" id="UP001597508">
    <property type="component" value="Unassembled WGS sequence"/>
</dbReference>
<protein>
    <submittedName>
        <fullName evidence="1">Crp/Fnr family transcriptional regulator</fullName>
    </submittedName>
</protein>
<dbReference type="InterPro" id="IPR018490">
    <property type="entry name" value="cNMP-bd_dom_sf"/>
</dbReference>